<feature type="transmembrane region" description="Helical" evidence="1">
    <location>
        <begin position="82"/>
        <end position="102"/>
    </location>
</feature>
<keyword evidence="1" id="KW-1133">Transmembrane helix</keyword>
<feature type="transmembrane region" description="Helical" evidence="1">
    <location>
        <begin position="285"/>
        <end position="308"/>
    </location>
</feature>
<accession>A0AA49FL88</accession>
<dbReference type="InterPro" id="IPR010266">
    <property type="entry name" value="NnrS"/>
</dbReference>
<dbReference type="EMBL" id="CP107246">
    <property type="protein sequence ID" value="WIM06006.1"/>
    <property type="molecule type" value="Genomic_DNA"/>
</dbReference>
<feature type="transmembrane region" description="Helical" evidence="1">
    <location>
        <begin position="114"/>
        <end position="132"/>
    </location>
</feature>
<feature type="transmembrane region" description="Helical" evidence="1">
    <location>
        <begin position="353"/>
        <end position="371"/>
    </location>
</feature>
<keyword evidence="1" id="KW-0472">Membrane</keyword>
<protein>
    <submittedName>
        <fullName evidence="2">NnrS family protein</fullName>
    </submittedName>
</protein>
<dbReference type="Proteomes" id="UP001234916">
    <property type="component" value="Chromosome"/>
</dbReference>
<evidence type="ECO:0000256" key="1">
    <source>
        <dbReference type="SAM" id="Phobius"/>
    </source>
</evidence>
<sequence length="387" mass="42521">MNLSSHPFWQAGFRPFFALACLSGVGLSVLWALIFTGAVSPPQTSFSVFQWHAHEMFFGFGWAVLGGFLLTSTKNWVGIRGYHGKALVFLAAAWVFERAGMWLEGAWPPLLFRLSNNLFLVSIVAMILWTLLRYRAKDSYRGDNIFFLLLLPLFPVAKNLMLGADAPQAGWVMAIGLFRLAFLIMLERTLSQFMKGAFQVDILRNGALDKAIKALALVLAFAGLLPPPVSAALAVLLALLLAGRFAFWKPHLALRRLDIGVMYLGYLAIVAQLLLDAAGQLAHPAWIGTVSVHVFTFGAMGLVFPAMLIRISKGHTGRKPAFDGVDKAALRIMVLAFILRVIAPQALPGSYPLWISLAAACWLACFAMLGWRYIPFLMQPRVDGKAG</sequence>
<feature type="transmembrane region" description="Helical" evidence="1">
    <location>
        <begin position="16"/>
        <end position="39"/>
    </location>
</feature>
<organism evidence="2">
    <name type="scientific">Candidatus Nitricoxidivorans perseverans</name>
    <dbReference type="NCBI Taxonomy" id="2975601"/>
    <lineage>
        <taxon>Bacteria</taxon>
        <taxon>Pseudomonadati</taxon>
        <taxon>Pseudomonadota</taxon>
        <taxon>Betaproteobacteria</taxon>
        <taxon>Nitrosomonadales</taxon>
        <taxon>Sterolibacteriaceae</taxon>
        <taxon>Candidatus Nitricoxidivorans</taxon>
    </lineage>
</organism>
<feature type="transmembrane region" description="Helical" evidence="1">
    <location>
        <begin position="51"/>
        <end position="70"/>
    </location>
</feature>
<dbReference type="Pfam" id="PF05940">
    <property type="entry name" value="NnrS"/>
    <property type="match status" value="1"/>
</dbReference>
<feature type="transmembrane region" description="Helical" evidence="1">
    <location>
        <begin position="328"/>
        <end position="347"/>
    </location>
</feature>
<feature type="transmembrane region" description="Helical" evidence="1">
    <location>
        <begin position="144"/>
        <end position="162"/>
    </location>
</feature>
<dbReference type="AlphaFoldDB" id="A0AA49FL88"/>
<name>A0AA49FL88_9PROT</name>
<proteinExistence type="predicted"/>
<dbReference type="KEGG" id="npv:OHM77_01565"/>
<gene>
    <name evidence="2" type="ORF">OHM77_01565</name>
</gene>
<feature type="transmembrane region" description="Helical" evidence="1">
    <location>
        <begin position="260"/>
        <end position="279"/>
    </location>
</feature>
<feature type="transmembrane region" description="Helical" evidence="1">
    <location>
        <begin position="168"/>
        <end position="186"/>
    </location>
</feature>
<feature type="transmembrane region" description="Helical" evidence="1">
    <location>
        <begin position="231"/>
        <end position="248"/>
    </location>
</feature>
<evidence type="ECO:0000313" key="2">
    <source>
        <dbReference type="EMBL" id="WIM06006.1"/>
    </source>
</evidence>
<feature type="transmembrane region" description="Helical" evidence="1">
    <location>
        <begin position="207"/>
        <end position="225"/>
    </location>
</feature>
<reference evidence="2" key="1">
    <citation type="journal article" date="2023" name="Nat. Microbiol.">
        <title>Enrichment and characterization of a nitric oxide-reducing microbial community in a continuous bioreactor.</title>
        <authorList>
            <person name="Garrido-Amador P."/>
            <person name="Stortenbeker N."/>
            <person name="Wessels H.J.C.T."/>
            <person name="Speth D.R."/>
            <person name="Garcia-Heredia I."/>
            <person name="Kartal B."/>
        </authorList>
    </citation>
    <scope>NUCLEOTIDE SEQUENCE</scope>
    <source>
        <strain evidence="2">MAG1</strain>
    </source>
</reference>
<keyword evidence="1" id="KW-0812">Transmembrane</keyword>